<evidence type="ECO:0000256" key="7">
    <source>
        <dbReference type="SAM" id="SignalP"/>
    </source>
</evidence>
<proteinExistence type="predicted"/>
<evidence type="ECO:0000256" key="2">
    <source>
        <dbReference type="ARBA" id="ARBA00022692"/>
    </source>
</evidence>
<dbReference type="InterPro" id="IPR053937">
    <property type="entry name" value="GOST_TM"/>
</dbReference>
<feature type="transmembrane region" description="Helical" evidence="6">
    <location>
        <begin position="487"/>
        <end position="508"/>
    </location>
</feature>
<keyword evidence="10" id="KW-1185">Reference proteome</keyword>
<name>A0A1D1W377_RAMVA</name>
<keyword evidence="4 6" id="KW-1133">Transmembrane helix</keyword>
<evidence type="ECO:0000256" key="5">
    <source>
        <dbReference type="ARBA" id="ARBA00023136"/>
    </source>
</evidence>
<feature type="transmembrane region" description="Helical" evidence="6">
    <location>
        <begin position="306"/>
        <end position="329"/>
    </location>
</feature>
<feature type="transmembrane region" description="Helical" evidence="6">
    <location>
        <begin position="459"/>
        <end position="481"/>
    </location>
</feature>
<dbReference type="GO" id="GO:0005794">
    <property type="term" value="C:Golgi apparatus"/>
    <property type="evidence" value="ECO:0007669"/>
    <property type="project" value="TreeGrafter"/>
</dbReference>
<dbReference type="Proteomes" id="UP000186922">
    <property type="component" value="Unassembled WGS sequence"/>
</dbReference>
<accession>A0A1D1W377</accession>
<feature type="transmembrane region" description="Helical" evidence="6">
    <location>
        <begin position="341"/>
        <end position="367"/>
    </location>
</feature>
<gene>
    <name evidence="9" type="primary">RvY_17738-1</name>
    <name evidence="9" type="synonym">RvY_17738.1</name>
    <name evidence="9" type="ORF">RvY_17738</name>
</gene>
<evidence type="ECO:0000256" key="1">
    <source>
        <dbReference type="ARBA" id="ARBA00004141"/>
    </source>
</evidence>
<feature type="chain" id="PRO_5008899151" description="GOST seven transmembrane domain-containing protein" evidence="7">
    <location>
        <begin position="23"/>
        <end position="569"/>
    </location>
</feature>
<keyword evidence="2 6" id="KW-0812">Transmembrane</keyword>
<dbReference type="OrthoDB" id="29657at2759"/>
<feature type="signal peptide" evidence="7">
    <location>
        <begin position="1"/>
        <end position="22"/>
    </location>
</feature>
<feature type="domain" description="GOST seven transmembrane" evidence="8">
    <location>
        <begin position="274"/>
        <end position="515"/>
    </location>
</feature>
<evidence type="ECO:0000313" key="10">
    <source>
        <dbReference type="Proteomes" id="UP000186922"/>
    </source>
</evidence>
<keyword evidence="3 7" id="KW-0732">Signal</keyword>
<evidence type="ECO:0000256" key="4">
    <source>
        <dbReference type="ARBA" id="ARBA00022989"/>
    </source>
</evidence>
<keyword evidence="5 6" id="KW-0472">Membrane</keyword>
<feature type="transmembrane region" description="Helical" evidence="6">
    <location>
        <begin position="379"/>
        <end position="397"/>
    </location>
</feature>
<sequence>MKLSSLSVLIPIALVVVVVVDSRKHHLTVTDDERHYFLGSSFGFRRGGLLTITVAGFHVDAISTSTPATTVNFDIEKDGHYGFTVDKSRNFEVATYFEKNQDRCIFDDADRVPIMDNSTAMILLEILMETDTHVLSEVSVSKIGNNIEGIKMFSCSQNLVTEGKVADLLMAEKDHGNPNASADIIEIIQRYPELENCSSDLSKGVKLIRRPGHGYYFSMALYMADYANEGAYSVFYHNCPNYGLQKITKTKLTLDIVEKNDNDYLSVGERFTPMVYFVMSGMFFAAGFVWANVLRRGEKDVFKLHYVMLVLIFLKATSLMCHGINFHFISKYGAPIEGWAILFYVTHLLKGALLFITLVLIGTGWAFIKNFLTRKEKKVFLVIIPLQVLANIAWIIVEESEAGDKRFAIWSYVLMFVDLFCCGCILIPIVWSIRHLSEAAGTDGKAASNLTRMKLFRRFYMLVVCYIYFTRIVVMIFNMTVPFRYTYLNVVFQEGGTFIFFILTGYTFRPTLENPYLHLSQDIDDDSEDVEMDDVVVFDHNRTDKVIMRNSNTRVVQEDEVHLIQQNHA</sequence>
<reference evidence="9 10" key="1">
    <citation type="journal article" date="2016" name="Nat. Commun.">
        <title>Extremotolerant tardigrade genome and improved radiotolerance of human cultured cells by tardigrade-unique protein.</title>
        <authorList>
            <person name="Hashimoto T."/>
            <person name="Horikawa D.D."/>
            <person name="Saito Y."/>
            <person name="Kuwahara H."/>
            <person name="Kozuka-Hata H."/>
            <person name="Shin-I T."/>
            <person name="Minakuchi Y."/>
            <person name="Ohishi K."/>
            <person name="Motoyama A."/>
            <person name="Aizu T."/>
            <person name="Enomoto A."/>
            <person name="Kondo K."/>
            <person name="Tanaka S."/>
            <person name="Hara Y."/>
            <person name="Koshikawa S."/>
            <person name="Sagara H."/>
            <person name="Miura T."/>
            <person name="Yokobori S."/>
            <person name="Miyagawa K."/>
            <person name="Suzuki Y."/>
            <person name="Kubo T."/>
            <person name="Oyama M."/>
            <person name="Kohara Y."/>
            <person name="Fujiyama A."/>
            <person name="Arakawa K."/>
            <person name="Katayama T."/>
            <person name="Toyoda A."/>
            <person name="Kunieda T."/>
        </authorList>
    </citation>
    <scope>NUCLEOTIDE SEQUENCE [LARGE SCALE GENOMIC DNA]</scope>
    <source>
        <strain evidence="9 10">YOKOZUNA-1</strain>
    </source>
</reference>
<evidence type="ECO:0000256" key="6">
    <source>
        <dbReference type="SAM" id="Phobius"/>
    </source>
</evidence>
<dbReference type="EMBL" id="BDGG01000016">
    <property type="protein sequence ID" value="GAV07965.1"/>
    <property type="molecule type" value="Genomic_DNA"/>
</dbReference>
<evidence type="ECO:0000256" key="3">
    <source>
        <dbReference type="ARBA" id="ARBA00022729"/>
    </source>
</evidence>
<evidence type="ECO:0000313" key="9">
    <source>
        <dbReference type="EMBL" id="GAV07965.1"/>
    </source>
</evidence>
<feature type="transmembrane region" description="Helical" evidence="6">
    <location>
        <begin position="409"/>
        <end position="431"/>
    </location>
</feature>
<dbReference type="GO" id="GO:0016020">
    <property type="term" value="C:membrane"/>
    <property type="evidence" value="ECO:0007669"/>
    <property type="project" value="UniProtKB-SubCell"/>
</dbReference>
<dbReference type="InterPro" id="IPR009637">
    <property type="entry name" value="GPR107/GPR108-like"/>
</dbReference>
<dbReference type="PANTHER" id="PTHR21229:SF2">
    <property type="entry name" value="RE59932P"/>
    <property type="match status" value="1"/>
</dbReference>
<comment type="subcellular location">
    <subcellularLocation>
        <location evidence="1">Membrane</location>
        <topology evidence="1">Multi-pass membrane protein</topology>
    </subcellularLocation>
</comment>
<comment type="caution">
    <text evidence="9">The sequence shown here is derived from an EMBL/GenBank/DDBJ whole genome shotgun (WGS) entry which is preliminary data.</text>
</comment>
<dbReference type="PANTHER" id="PTHR21229">
    <property type="entry name" value="LUNG SEVEN TRANSMEMBRANE RECEPTOR"/>
    <property type="match status" value="1"/>
</dbReference>
<evidence type="ECO:0000259" key="8">
    <source>
        <dbReference type="Pfam" id="PF06814"/>
    </source>
</evidence>
<dbReference type="STRING" id="947166.A0A1D1W377"/>
<protein>
    <recommendedName>
        <fullName evidence="8">GOST seven transmembrane domain-containing protein</fullName>
    </recommendedName>
</protein>
<organism evidence="9 10">
    <name type="scientific">Ramazzottius varieornatus</name>
    <name type="common">Water bear</name>
    <name type="synonym">Tardigrade</name>
    <dbReference type="NCBI Taxonomy" id="947166"/>
    <lineage>
        <taxon>Eukaryota</taxon>
        <taxon>Metazoa</taxon>
        <taxon>Ecdysozoa</taxon>
        <taxon>Tardigrada</taxon>
        <taxon>Eutardigrada</taxon>
        <taxon>Parachela</taxon>
        <taxon>Hypsibioidea</taxon>
        <taxon>Ramazzottiidae</taxon>
        <taxon>Ramazzottius</taxon>
    </lineage>
</organism>
<feature type="transmembrane region" description="Helical" evidence="6">
    <location>
        <begin position="274"/>
        <end position="294"/>
    </location>
</feature>
<dbReference type="Pfam" id="PF06814">
    <property type="entry name" value="GOST_TM"/>
    <property type="match status" value="1"/>
</dbReference>
<dbReference type="AlphaFoldDB" id="A0A1D1W377"/>